<dbReference type="PROSITE" id="PS50172">
    <property type="entry name" value="BRCT"/>
    <property type="match status" value="2"/>
</dbReference>
<dbReference type="InterPro" id="IPR036420">
    <property type="entry name" value="BRCT_dom_sf"/>
</dbReference>
<evidence type="ECO:0000313" key="3">
    <source>
        <dbReference type="EMBL" id="CAH2248616.1"/>
    </source>
</evidence>
<feature type="region of interest" description="Disordered" evidence="1">
    <location>
        <begin position="295"/>
        <end position="314"/>
    </location>
</feature>
<dbReference type="CDD" id="cd17716">
    <property type="entry name" value="BRCT_microcephalin_rpt1"/>
    <property type="match status" value="1"/>
</dbReference>
<protein>
    <submittedName>
        <fullName evidence="3">Microcephalin isoform X1</fullName>
    </submittedName>
</protein>
<dbReference type="Gene3D" id="3.40.50.10190">
    <property type="entry name" value="BRCT domain"/>
    <property type="match status" value="2"/>
</dbReference>
<dbReference type="InterPro" id="IPR001357">
    <property type="entry name" value="BRCT_dom"/>
</dbReference>
<dbReference type="FunFam" id="3.40.50.10190:FF:000047">
    <property type="entry name" value="Microcephalin"/>
    <property type="match status" value="1"/>
</dbReference>
<feature type="compositionally biased region" description="Polar residues" evidence="1">
    <location>
        <begin position="295"/>
        <end position="308"/>
    </location>
</feature>
<evidence type="ECO:0000256" key="1">
    <source>
        <dbReference type="SAM" id="MobiDB-lite"/>
    </source>
</evidence>
<dbReference type="SUPFAM" id="SSF52113">
    <property type="entry name" value="BRCT domain"/>
    <property type="match status" value="2"/>
</dbReference>
<evidence type="ECO:0000259" key="2">
    <source>
        <dbReference type="PROSITE" id="PS50172"/>
    </source>
</evidence>
<proteinExistence type="predicted"/>
<gene>
    <name evidence="3" type="ORF">PECUL_23A032384</name>
</gene>
<feature type="domain" description="BRCT" evidence="2">
    <location>
        <begin position="642"/>
        <end position="722"/>
    </location>
</feature>
<dbReference type="AlphaFoldDB" id="A0AAD1VT23"/>
<organism evidence="3 4">
    <name type="scientific">Pelobates cultripes</name>
    <name type="common">Western spadefoot toad</name>
    <dbReference type="NCBI Taxonomy" id="61616"/>
    <lineage>
        <taxon>Eukaryota</taxon>
        <taxon>Metazoa</taxon>
        <taxon>Chordata</taxon>
        <taxon>Craniata</taxon>
        <taxon>Vertebrata</taxon>
        <taxon>Euteleostomi</taxon>
        <taxon>Amphibia</taxon>
        <taxon>Batrachia</taxon>
        <taxon>Anura</taxon>
        <taxon>Pelobatoidea</taxon>
        <taxon>Pelobatidae</taxon>
        <taxon>Pelobates</taxon>
    </lineage>
</organism>
<dbReference type="SMART" id="SM00292">
    <property type="entry name" value="BRCT"/>
    <property type="match status" value="2"/>
</dbReference>
<dbReference type="PANTHER" id="PTHR14625:SF3">
    <property type="entry name" value="MICROCEPHALIN"/>
    <property type="match status" value="1"/>
</dbReference>
<name>A0AAD1VT23_PELCU</name>
<dbReference type="EMBL" id="OW240913">
    <property type="protein sequence ID" value="CAH2248616.1"/>
    <property type="molecule type" value="Genomic_DNA"/>
</dbReference>
<dbReference type="Pfam" id="PF00533">
    <property type="entry name" value="BRCT"/>
    <property type="match status" value="1"/>
</dbReference>
<dbReference type="Pfam" id="PF12738">
    <property type="entry name" value="PTCB-BRCT"/>
    <property type="match status" value="1"/>
</dbReference>
<dbReference type="CDD" id="cd17736">
    <property type="entry name" value="BRCT_microcephalin_rpt2"/>
    <property type="match status" value="1"/>
</dbReference>
<reference evidence="3" key="1">
    <citation type="submission" date="2022-03" db="EMBL/GenBank/DDBJ databases">
        <authorList>
            <person name="Alioto T."/>
            <person name="Alioto T."/>
            <person name="Gomez Garrido J."/>
        </authorList>
    </citation>
    <scope>NUCLEOTIDE SEQUENCE</scope>
</reference>
<dbReference type="PANTHER" id="PTHR14625">
    <property type="entry name" value="MICROCEPHALIN"/>
    <property type="match status" value="1"/>
</dbReference>
<accession>A0AAD1VT23</accession>
<evidence type="ECO:0000313" key="4">
    <source>
        <dbReference type="Proteomes" id="UP001295444"/>
    </source>
</evidence>
<dbReference type="Proteomes" id="UP001295444">
    <property type="component" value="Chromosome 02"/>
</dbReference>
<dbReference type="InterPro" id="IPR022047">
    <property type="entry name" value="Microcephalin-like"/>
</dbReference>
<feature type="domain" description="BRCT" evidence="2">
    <location>
        <begin position="22"/>
        <end position="114"/>
    </location>
</feature>
<dbReference type="GO" id="GO:0000278">
    <property type="term" value="P:mitotic cell cycle"/>
    <property type="evidence" value="ECO:0007669"/>
    <property type="project" value="TreeGrafter"/>
</dbReference>
<keyword evidence="4" id="KW-1185">Reference proteome</keyword>
<sequence>MTGEYPRTSEGMGGLNVFAFSVYVTALKGVVAYVEVWSSNRTENYSTTFSQQLLNLGAKVSKTFNKLVTHVIFKDGNQGTWDKAIKNNVKLVSVLWVEKCRELGTHVDESLYLPINTNEGLPQLLKKKRKCMQPKDFVEKTPENDRRLQRKFNKLCKELDEQKTSVDVPVLVFDETGELMYSPKAIVDRCNAMEKRIKEMKSKRENLSPTASQMSQTFDFHSLKPSIGNSPSVVRDSPHDDDVSHLDTSYDELWGPSKIGEDCSFSKNKKEEISPYDDCASKHSSNKLVTLTTQVTESKNGHSESNLQNKDRKSLQKHKMFDTEIDESRNDVSNDKFSKKQEISRMEYIALANSLTAKCKEKCNGKKAESPSLKSKFVTTISSASKKRDMMLELTKPGVSSKISDSESNCFEDFFTSFSSHSRKLLSNRLSLGALPPKSPSLSSLTSKKKRLLSSEDFECDNSIIKKRRKSHHTVGLISEPHVNPSYTQICSPDVETVNTCPKKTIRRASSHQRKGTESPTVDHLHVSEVPLNGHNTLKKAHLGNSQMADSAKNMCHVKGFDEVLTLIPCKTVGVIEPKDESLTVTTSAFFENEMESSKKSTERTKALDTVDGLSDIFHKQRNKGTLESRKTDKTKKTTRSLVMTSMPSEKQNTLIQVVKKFGGFVFTDHVCDTTTHVIAGNPRRTLNILLGLARGCWVLSFDWVLWSLECGHWIPEEPYELSDHFPGAPVS</sequence>